<evidence type="ECO:0000259" key="8">
    <source>
        <dbReference type="PROSITE" id="PS50156"/>
    </source>
</evidence>
<evidence type="ECO:0000256" key="4">
    <source>
        <dbReference type="ARBA" id="ARBA00022692"/>
    </source>
</evidence>
<evidence type="ECO:0000256" key="3">
    <source>
        <dbReference type="ARBA" id="ARBA00022475"/>
    </source>
</evidence>
<proteinExistence type="inferred from homology"/>
<comment type="similarity">
    <text evidence="2">Belongs to the resistance-nodulation-cell division (RND) (TC 2.A.6) family. MmpL subfamily.</text>
</comment>
<protein>
    <submittedName>
        <fullName evidence="9">RND superfamily putative drug exporter</fullName>
    </submittedName>
</protein>
<gene>
    <name evidence="9" type="ORF">BJ987_003801</name>
</gene>
<dbReference type="EMBL" id="JAGGMR010000001">
    <property type="protein sequence ID" value="MBP2190900.1"/>
    <property type="molecule type" value="Genomic_DNA"/>
</dbReference>
<feature type="transmembrane region" description="Helical" evidence="7">
    <location>
        <begin position="514"/>
        <end position="533"/>
    </location>
</feature>
<evidence type="ECO:0000256" key="6">
    <source>
        <dbReference type="ARBA" id="ARBA00023136"/>
    </source>
</evidence>
<dbReference type="Pfam" id="PF03176">
    <property type="entry name" value="MMPL"/>
    <property type="match status" value="2"/>
</dbReference>
<name>A0ABS4QGW8_9NOCA</name>
<keyword evidence="5 7" id="KW-1133">Transmembrane helix</keyword>
<dbReference type="PROSITE" id="PS50156">
    <property type="entry name" value="SSD"/>
    <property type="match status" value="1"/>
</dbReference>
<dbReference type="Gene3D" id="1.20.1640.10">
    <property type="entry name" value="Multidrug efflux transporter AcrB transmembrane domain"/>
    <property type="match status" value="2"/>
</dbReference>
<sequence length="714" mass="74792">MTAWARFVIAHPKLVLALVVAGIGLFGLYGVGASKNLSAGGFTDPHSESAQVDQLVSAHFGPQNADLIALYTAPEGKTVDDIGPDVKARLDHIDPKLLAKPVESYWNSPPPRKALLRSTDGKQAIAVVFTAGDESARLAVYPELEAALRVPGIDTRLSGYSAVSTEITTQSQRDLVVAESISLPITLLILVLVFGGVVAASLPVVVGLLAVAGSMGAIRVLTEFTEVSTFAVNIASLLGLGMAIDYGLFLVNRFREEIGEGRDVPGAIQRTCATAGRTVAFSALLLICAFAGMFVYPQAVLRSLGFGAIAAVALAALLSLTVLPALLALFGNRIGRPKPKKAARQDRTEQFWGRVVDAVLRRPGTVAVAVGALLLLLAAPVLDIRLGEIDHRALPADNAMRQTVDELGAKFPGAKTGATAVLRGVDGAVPQSAQLAAALRELDAVPGVGSVVQVGRTGDFVVLHAFLDAGDRSPAAQDTVRAMREVAPPAGTTIEVGGDTGAARDGIDAILSRMPFMIATMVLATVLLLLVAFRSIVLPLKAVAMAFLSLAATFGVLTWIFNQGHLGSLLGVTAGPIDAGMMVLIIAVIFGLSTDYEVFLLSRMSEAHQAGADTAESVRIGTIKTARVITAAAVLLVFVTGAFTLSPLTPMRFIGVGMITALLLDATLVRMLLVPALVQLMGPANWWLPWRRRGHPVTVVRTADDPDRAAGIKV</sequence>
<keyword evidence="10" id="KW-1185">Reference proteome</keyword>
<dbReference type="PANTHER" id="PTHR33406:SF11">
    <property type="entry name" value="MEMBRANE PROTEIN SCO6666-RELATED"/>
    <property type="match status" value="1"/>
</dbReference>
<dbReference type="InterPro" id="IPR000731">
    <property type="entry name" value="SSD"/>
</dbReference>
<feature type="domain" description="SSD" evidence="8">
    <location>
        <begin position="204"/>
        <end position="329"/>
    </location>
</feature>
<evidence type="ECO:0000256" key="1">
    <source>
        <dbReference type="ARBA" id="ARBA00004651"/>
    </source>
</evidence>
<feature type="transmembrane region" description="Helical" evidence="7">
    <location>
        <begin position="308"/>
        <end position="331"/>
    </location>
</feature>
<evidence type="ECO:0000256" key="2">
    <source>
        <dbReference type="ARBA" id="ARBA00010157"/>
    </source>
</evidence>
<feature type="transmembrane region" description="Helical" evidence="7">
    <location>
        <begin position="540"/>
        <end position="561"/>
    </location>
</feature>
<organism evidence="9 10">
    <name type="scientific">Nocardia goodfellowii</name>
    <dbReference type="NCBI Taxonomy" id="882446"/>
    <lineage>
        <taxon>Bacteria</taxon>
        <taxon>Bacillati</taxon>
        <taxon>Actinomycetota</taxon>
        <taxon>Actinomycetes</taxon>
        <taxon>Mycobacteriales</taxon>
        <taxon>Nocardiaceae</taxon>
        <taxon>Nocardia</taxon>
    </lineage>
</organism>
<feature type="transmembrane region" description="Helical" evidence="7">
    <location>
        <begin position="581"/>
        <end position="601"/>
    </location>
</feature>
<dbReference type="InterPro" id="IPR050545">
    <property type="entry name" value="Mycobact_MmpL"/>
</dbReference>
<evidence type="ECO:0000256" key="7">
    <source>
        <dbReference type="SAM" id="Phobius"/>
    </source>
</evidence>
<dbReference type="InterPro" id="IPR004869">
    <property type="entry name" value="MMPL_dom"/>
</dbReference>
<dbReference type="SUPFAM" id="SSF82866">
    <property type="entry name" value="Multidrug efflux transporter AcrB transmembrane domain"/>
    <property type="match status" value="2"/>
</dbReference>
<evidence type="ECO:0000313" key="9">
    <source>
        <dbReference type="EMBL" id="MBP2190900.1"/>
    </source>
</evidence>
<feature type="transmembrane region" description="Helical" evidence="7">
    <location>
        <begin position="628"/>
        <end position="647"/>
    </location>
</feature>
<evidence type="ECO:0000313" key="10">
    <source>
        <dbReference type="Proteomes" id="UP001519325"/>
    </source>
</evidence>
<feature type="transmembrane region" description="Helical" evidence="7">
    <location>
        <begin position="230"/>
        <end position="251"/>
    </location>
</feature>
<feature type="transmembrane region" description="Helical" evidence="7">
    <location>
        <begin position="364"/>
        <end position="382"/>
    </location>
</feature>
<accession>A0ABS4QGW8</accession>
<dbReference type="Proteomes" id="UP001519325">
    <property type="component" value="Unassembled WGS sequence"/>
</dbReference>
<evidence type="ECO:0000256" key="5">
    <source>
        <dbReference type="ARBA" id="ARBA00022989"/>
    </source>
</evidence>
<comment type="subcellular location">
    <subcellularLocation>
        <location evidence="1">Cell membrane</location>
        <topology evidence="1">Multi-pass membrane protein</topology>
    </subcellularLocation>
</comment>
<reference evidence="9 10" key="1">
    <citation type="submission" date="2021-03" db="EMBL/GenBank/DDBJ databases">
        <title>Sequencing the genomes of 1000 actinobacteria strains.</title>
        <authorList>
            <person name="Klenk H.-P."/>
        </authorList>
    </citation>
    <scope>NUCLEOTIDE SEQUENCE [LARGE SCALE GENOMIC DNA]</scope>
    <source>
        <strain evidence="9 10">DSM 45516</strain>
    </source>
</reference>
<dbReference type="RefSeq" id="WP_209891715.1">
    <property type="nucleotide sequence ID" value="NZ_JAGGMR010000001.1"/>
</dbReference>
<keyword evidence="6 7" id="KW-0472">Membrane</keyword>
<feature type="transmembrane region" description="Helical" evidence="7">
    <location>
        <begin position="14"/>
        <end position="32"/>
    </location>
</feature>
<feature type="transmembrane region" description="Helical" evidence="7">
    <location>
        <begin position="272"/>
        <end position="296"/>
    </location>
</feature>
<comment type="caution">
    <text evidence="9">The sequence shown here is derived from an EMBL/GenBank/DDBJ whole genome shotgun (WGS) entry which is preliminary data.</text>
</comment>
<dbReference type="PANTHER" id="PTHR33406">
    <property type="entry name" value="MEMBRANE PROTEIN MJ1562-RELATED"/>
    <property type="match status" value="1"/>
</dbReference>
<keyword evidence="3" id="KW-1003">Cell membrane</keyword>
<feature type="transmembrane region" description="Helical" evidence="7">
    <location>
        <begin position="187"/>
        <end position="210"/>
    </location>
</feature>
<keyword evidence="4 7" id="KW-0812">Transmembrane</keyword>